<evidence type="ECO:0000256" key="2">
    <source>
        <dbReference type="ARBA" id="ARBA00005988"/>
    </source>
</evidence>
<comment type="similarity">
    <text evidence="2 7">Belongs to the peptidase M14 family.</text>
</comment>
<dbReference type="SMART" id="SM00631">
    <property type="entry name" value="Zn_pept"/>
    <property type="match status" value="1"/>
</dbReference>
<dbReference type="InterPro" id="IPR000834">
    <property type="entry name" value="Peptidase_M14"/>
</dbReference>
<keyword evidence="4" id="KW-0378">Hydrolase</keyword>
<keyword evidence="9" id="KW-0732">Signal</keyword>
<dbReference type="PROSITE" id="PS52035">
    <property type="entry name" value="PEPTIDASE_M14"/>
    <property type="match status" value="1"/>
</dbReference>
<evidence type="ECO:0000256" key="8">
    <source>
        <dbReference type="SAM" id="MobiDB-lite"/>
    </source>
</evidence>
<protein>
    <recommendedName>
        <fullName evidence="10">Peptidase M14 domain-containing protein</fullName>
    </recommendedName>
</protein>
<evidence type="ECO:0000256" key="4">
    <source>
        <dbReference type="ARBA" id="ARBA00022801"/>
    </source>
</evidence>
<evidence type="ECO:0000256" key="9">
    <source>
        <dbReference type="SAM" id="SignalP"/>
    </source>
</evidence>
<name>A0A0B7K6Z9_BIOOC</name>
<evidence type="ECO:0000313" key="11">
    <source>
        <dbReference type="EMBL" id="CEO52949.1"/>
    </source>
</evidence>
<keyword evidence="5" id="KW-0862">Zinc</keyword>
<feature type="active site" description="Proton donor/acceptor" evidence="7">
    <location>
        <position position="408"/>
    </location>
</feature>
<evidence type="ECO:0000256" key="1">
    <source>
        <dbReference type="ARBA" id="ARBA00001947"/>
    </source>
</evidence>
<comment type="cofactor">
    <cofactor evidence="1">
        <name>Zn(2+)</name>
        <dbReference type="ChEBI" id="CHEBI:29105"/>
    </cofactor>
</comment>
<dbReference type="EMBL" id="CDPU01000032">
    <property type="protein sequence ID" value="CEO52949.1"/>
    <property type="molecule type" value="Genomic_DNA"/>
</dbReference>
<keyword evidence="3" id="KW-0645">Protease</keyword>
<dbReference type="AlphaFoldDB" id="A0A0B7K6Z9"/>
<evidence type="ECO:0000256" key="7">
    <source>
        <dbReference type="PROSITE-ProRule" id="PRU01379"/>
    </source>
</evidence>
<keyword evidence="6" id="KW-0482">Metalloprotease</keyword>
<proteinExistence type="inferred from homology"/>
<feature type="signal peptide" evidence="9">
    <location>
        <begin position="1"/>
        <end position="29"/>
    </location>
</feature>
<sequence>MKLSSSVSAAVLGLSLTAQACLLPHEALAEREYARHGTRQVHPRSQYQPRGLSQSNTFPIGTGDRFKNGTVAPVGLGVQDRDLESILSVQEVGSAVRGLSAAFPDAVKLFTPPFKTQEGRTLQGAVIGDNPRVFLMSGIHARERGGPDHLIYFISDLLEAQKNGKGVAYGDKTYTAEEVKTALSAGVVFVPLTNPDGVAYDQETSTCWRKNRNTASSSGGSNSQDIGVDLNRNFNFTWDYKTLFSSDLSSPPASDDPSSEVFYGTGPASEPEVQAITWVMDQYKGLSWFLDLHSYSADILYAWGDDDYGTDDPKQNFLNKQYDGHRGFTGEDPAGSEYKEYLAPEDLKAEESLNSLMLSAMNGAGTLKYTAQPSVGLYPTSGGSNDYALGRYYSGECGVSRLYGLCLEFGDASSADPSCPFYPSNKEYHNSMRQVGAGFMELMLNAAGSAGEPKVREC</sequence>
<organism evidence="11">
    <name type="scientific">Bionectria ochroleuca</name>
    <name type="common">Gliocladium roseum</name>
    <dbReference type="NCBI Taxonomy" id="29856"/>
    <lineage>
        <taxon>Eukaryota</taxon>
        <taxon>Fungi</taxon>
        <taxon>Dikarya</taxon>
        <taxon>Ascomycota</taxon>
        <taxon>Pezizomycotina</taxon>
        <taxon>Sordariomycetes</taxon>
        <taxon>Hypocreomycetidae</taxon>
        <taxon>Hypocreales</taxon>
        <taxon>Bionectriaceae</taxon>
        <taxon>Clonostachys</taxon>
    </lineage>
</organism>
<dbReference type="PANTHER" id="PTHR11705:SF143">
    <property type="entry name" value="SLL0236 PROTEIN"/>
    <property type="match status" value="1"/>
</dbReference>
<feature type="compositionally biased region" description="Polar residues" evidence="8">
    <location>
        <begin position="43"/>
        <end position="53"/>
    </location>
</feature>
<dbReference type="SUPFAM" id="SSF53187">
    <property type="entry name" value="Zn-dependent exopeptidases"/>
    <property type="match status" value="1"/>
</dbReference>
<dbReference type="Gene3D" id="3.40.630.10">
    <property type="entry name" value="Zn peptidases"/>
    <property type="match status" value="1"/>
</dbReference>
<evidence type="ECO:0000256" key="6">
    <source>
        <dbReference type="ARBA" id="ARBA00023049"/>
    </source>
</evidence>
<reference evidence="11" key="1">
    <citation type="submission" date="2015-01" db="EMBL/GenBank/DDBJ databases">
        <authorList>
            <person name="Durling Mikael"/>
        </authorList>
    </citation>
    <scope>NUCLEOTIDE SEQUENCE</scope>
</reference>
<evidence type="ECO:0000256" key="5">
    <source>
        <dbReference type="ARBA" id="ARBA00022833"/>
    </source>
</evidence>
<dbReference type="GO" id="GO:0008270">
    <property type="term" value="F:zinc ion binding"/>
    <property type="evidence" value="ECO:0007669"/>
    <property type="project" value="InterPro"/>
</dbReference>
<dbReference type="PRINTS" id="PR00765">
    <property type="entry name" value="CRBOXYPTASEA"/>
</dbReference>
<dbReference type="GO" id="GO:0006508">
    <property type="term" value="P:proteolysis"/>
    <property type="evidence" value="ECO:0007669"/>
    <property type="project" value="UniProtKB-KW"/>
</dbReference>
<dbReference type="PANTHER" id="PTHR11705">
    <property type="entry name" value="PROTEASE FAMILY M14 CARBOXYPEPTIDASE A,B"/>
    <property type="match status" value="1"/>
</dbReference>
<accession>A0A0B7K6Z9</accession>
<evidence type="ECO:0000259" key="10">
    <source>
        <dbReference type="PROSITE" id="PS52035"/>
    </source>
</evidence>
<feature type="domain" description="Peptidase M14" evidence="10">
    <location>
        <begin position="85"/>
        <end position="439"/>
    </location>
</feature>
<feature type="region of interest" description="Disordered" evidence="8">
    <location>
        <begin position="34"/>
        <end position="53"/>
    </location>
</feature>
<dbReference type="PROSITE" id="PS51257">
    <property type="entry name" value="PROKAR_LIPOPROTEIN"/>
    <property type="match status" value="1"/>
</dbReference>
<dbReference type="GO" id="GO:0004181">
    <property type="term" value="F:metallocarboxypeptidase activity"/>
    <property type="evidence" value="ECO:0007669"/>
    <property type="project" value="InterPro"/>
</dbReference>
<evidence type="ECO:0000256" key="3">
    <source>
        <dbReference type="ARBA" id="ARBA00022670"/>
    </source>
</evidence>
<feature type="chain" id="PRO_5002119238" description="Peptidase M14 domain-containing protein" evidence="9">
    <location>
        <begin position="30"/>
        <end position="458"/>
    </location>
</feature>
<gene>
    <name evidence="11" type="ORF">BN869_000009007_1</name>
</gene>
<dbReference type="Pfam" id="PF00246">
    <property type="entry name" value="Peptidase_M14"/>
    <property type="match status" value="1"/>
</dbReference>